<gene>
    <name evidence="2" type="ORF">THAPSDRAFT_21155</name>
</gene>
<protein>
    <submittedName>
        <fullName evidence="2">Uncharacterized protein</fullName>
    </submittedName>
</protein>
<organism evidence="2 3">
    <name type="scientific">Thalassiosira pseudonana</name>
    <name type="common">Marine diatom</name>
    <name type="synonym">Cyclotella nana</name>
    <dbReference type="NCBI Taxonomy" id="35128"/>
    <lineage>
        <taxon>Eukaryota</taxon>
        <taxon>Sar</taxon>
        <taxon>Stramenopiles</taxon>
        <taxon>Ochrophyta</taxon>
        <taxon>Bacillariophyta</taxon>
        <taxon>Coscinodiscophyceae</taxon>
        <taxon>Thalassiosirophycidae</taxon>
        <taxon>Thalassiosirales</taxon>
        <taxon>Thalassiosiraceae</taxon>
        <taxon>Thalassiosira</taxon>
    </lineage>
</organism>
<keyword evidence="3" id="KW-1185">Reference proteome</keyword>
<dbReference type="EMBL" id="CM000639">
    <property type="protein sequence ID" value="EED95118.1"/>
    <property type="molecule type" value="Genomic_DNA"/>
</dbReference>
<evidence type="ECO:0000313" key="2">
    <source>
        <dbReference type="EMBL" id="EED95118.1"/>
    </source>
</evidence>
<dbReference type="KEGG" id="tps:THAPSDRAFT_21155"/>
<dbReference type="RefSeq" id="XP_002287675.1">
    <property type="nucleotide sequence ID" value="XM_002287639.1"/>
</dbReference>
<dbReference type="PaxDb" id="35128-Thaps21155"/>
<feature type="chain" id="PRO_5002869252" evidence="1">
    <location>
        <begin position="28"/>
        <end position="251"/>
    </location>
</feature>
<reference evidence="2 3" key="1">
    <citation type="journal article" date="2004" name="Science">
        <title>The genome of the diatom Thalassiosira pseudonana: ecology, evolution, and metabolism.</title>
        <authorList>
            <person name="Armbrust E.V."/>
            <person name="Berges J.A."/>
            <person name="Bowler C."/>
            <person name="Green B.R."/>
            <person name="Martinez D."/>
            <person name="Putnam N.H."/>
            <person name="Zhou S."/>
            <person name="Allen A.E."/>
            <person name="Apt K.E."/>
            <person name="Bechner M."/>
            <person name="Brzezinski M.A."/>
            <person name="Chaal B.K."/>
            <person name="Chiovitti A."/>
            <person name="Davis A.K."/>
            <person name="Demarest M.S."/>
            <person name="Detter J.C."/>
            <person name="Glavina T."/>
            <person name="Goodstein D."/>
            <person name="Hadi M.Z."/>
            <person name="Hellsten U."/>
            <person name="Hildebrand M."/>
            <person name="Jenkins B.D."/>
            <person name="Jurka J."/>
            <person name="Kapitonov V.V."/>
            <person name="Kroger N."/>
            <person name="Lau W.W."/>
            <person name="Lane T.W."/>
            <person name="Larimer F.W."/>
            <person name="Lippmeier J.C."/>
            <person name="Lucas S."/>
            <person name="Medina M."/>
            <person name="Montsant A."/>
            <person name="Obornik M."/>
            <person name="Parker M.S."/>
            <person name="Palenik B."/>
            <person name="Pazour G.J."/>
            <person name="Richardson P.M."/>
            <person name="Rynearson T.A."/>
            <person name="Saito M.A."/>
            <person name="Schwartz D.C."/>
            <person name="Thamatrakoln K."/>
            <person name="Valentin K."/>
            <person name="Vardi A."/>
            <person name="Wilkerson F.P."/>
            <person name="Rokhsar D.S."/>
        </authorList>
    </citation>
    <scope>NUCLEOTIDE SEQUENCE [LARGE SCALE GENOMIC DNA]</scope>
    <source>
        <strain evidence="2 3">CCMP1335</strain>
    </source>
</reference>
<name>B8BTL8_THAPS</name>
<feature type="signal peptide" evidence="1">
    <location>
        <begin position="1"/>
        <end position="27"/>
    </location>
</feature>
<evidence type="ECO:0000256" key="1">
    <source>
        <dbReference type="SAM" id="SignalP"/>
    </source>
</evidence>
<dbReference type="Proteomes" id="UP000001449">
    <property type="component" value="Chromosome 2"/>
</dbReference>
<dbReference type="OMA" id="HDCAAIC"/>
<reference evidence="2 3" key="2">
    <citation type="journal article" date="2008" name="Nature">
        <title>The Phaeodactylum genome reveals the evolutionary history of diatom genomes.</title>
        <authorList>
            <person name="Bowler C."/>
            <person name="Allen A.E."/>
            <person name="Badger J.H."/>
            <person name="Grimwood J."/>
            <person name="Jabbari K."/>
            <person name="Kuo A."/>
            <person name="Maheswari U."/>
            <person name="Martens C."/>
            <person name="Maumus F."/>
            <person name="Otillar R.P."/>
            <person name="Rayko E."/>
            <person name="Salamov A."/>
            <person name="Vandepoele K."/>
            <person name="Beszteri B."/>
            <person name="Gruber A."/>
            <person name="Heijde M."/>
            <person name="Katinka M."/>
            <person name="Mock T."/>
            <person name="Valentin K."/>
            <person name="Verret F."/>
            <person name="Berges J.A."/>
            <person name="Brownlee C."/>
            <person name="Cadoret J.P."/>
            <person name="Chiovitti A."/>
            <person name="Choi C.J."/>
            <person name="Coesel S."/>
            <person name="De Martino A."/>
            <person name="Detter J.C."/>
            <person name="Durkin C."/>
            <person name="Falciatore A."/>
            <person name="Fournet J."/>
            <person name="Haruta M."/>
            <person name="Huysman M.J."/>
            <person name="Jenkins B.D."/>
            <person name="Jiroutova K."/>
            <person name="Jorgensen R.E."/>
            <person name="Joubert Y."/>
            <person name="Kaplan A."/>
            <person name="Kroger N."/>
            <person name="Kroth P.G."/>
            <person name="La Roche J."/>
            <person name="Lindquist E."/>
            <person name="Lommer M."/>
            <person name="Martin-Jezequel V."/>
            <person name="Lopez P.J."/>
            <person name="Lucas S."/>
            <person name="Mangogna M."/>
            <person name="McGinnis K."/>
            <person name="Medlin L.K."/>
            <person name="Montsant A."/>
            <person name="Oudot-Le Secq M.P."/>
            <person name="Napoli C."/>
            <person name="Obornik M."/>
            <person name="Parker M.S."/>
            <person name="Petit J.L."/>
            <person name="Porcel B.M."/>
            <person name="Poulsen N."/>
            <person name="Robison M."/>
            <person name="Rychlewski L."/>
            <person name="Rynearson T.A."/>
            <person name="Schmutz J."/>
            <person name="Shapiro H."/>
            <person name="Siaut M."/>
            <person name="Stanley M."/>
            <person name="Sussman M.R."/>
            <person name="Taylor A.R."/>
            <person name="Vardi A."/>
            <person name="von Dassow P."/>
            <person name="Vyverman W."/>
            <person name="Willis A."/>
            <person name="Wyrwicz L.S."/>
            <person name="Rokhsar D.S."/>
            <person name="Weissenbach J."/>
            <person name="Armbrust E.V."/>
            <person name="Green B.R."/>
            <person name="Van de Peer Y."/>
            <person name="Grigoriev I.V."/>
        </authorList>
    </citation>
    <scope>NUCLEOTIDE SEQUENCE [LARGE SCALE GENOMIC DNA]</scope>
    <source>
        <strain evidence="2 3">CCMP1335</strain>
    </source>
</reference>
<accession>B8BTL8</accession>
<proteinExistence type="predicted"/>
<evidence type="ECO:0000313" key="3">
    <source>
        <dbReference type="Proteomes" id="UP000001449"/>
    </source>
</evidence>
<dbReference type="AlphaFoldDB" id="B8BTL8"/>
<dbReference type="GeneID" id="7442232"/>
<dbReference type="InParanoid" id="B8BTL8"/>
<keyword evidence="1" id="KW-0732">Signal</keyword>
<sequence length="251" mass="27990">MVSLTLGQLSSILIALVPSATSNLSDAFSMPPNNVKSTHYHIISTSVSVVHRRHQLQPTTPLSMTTNHQPSIEETKTIYDIPNSGWSSNAWNWGSAIGTGHDCAMICRRRWSSRKDREALVSSLLNPQAAKVEVPFEEVKLILGLVWQNGRWDGSDGGPNGYAEVLSTMAAARRYEVKDNEVLSALNFIEDVRDHYYTISRSKEDLDHMKSVAHEVTQYHHHMVGSEDVFRVRRVCAGMVLNAMNFVGKGI</sequence>
<dbReference type="eggNOG" id="ENOG502S5W2">
    <property type="taxonomic scope" value="Eukaryota"/>
</dbReference>
<dbReference type="HOGENOM" id="CLU_097001_0_0_1"/>